<dbReference type="CDD" id="cd02961">
    <property type="entry name" value="PDI_a_family"/>
    <property type="match status" value="1"/>
</dbReference>
<sequence length="148" mass="16705">MDTIKAVLSNRRNLMIMGGVALFIGVAVYVYLNYIRPQGFVPNDEYNQSGGAPTKEADLMLFYVTWCPHCKQAKPVWDAMKEKYNGKAINGTLVHFKSFDCDKEEQIADRYGVEGFPTIKLVRGDNDVVDFDAKPTEEALTEFLNNVL</sequence>
<dbReference type="EMBL" id="MN739258">
    <property type="protein sequence ID" value="QHS95817.1"/>
    <property type="molecule type" value="Genomic_DNA"/>
</dbReference>
<dbReference type="InterPro" id="IPR052250">
    <property type="entry name" value="PDI_TMX3"/>
</dbReference>
<evidence type="ECO:0000313" key="7">
    <source>
        <dbReference type="EMBL" id="QHS95817.1"/>
    </source>
</evidence>
<keyword evidence="4 5" id="KW-0472">Membrane</keyword>
<dbReference type="InterPro" id="IPR036249">
    <property type="entry name" value="Thioredoxin-like_sf"/>
</dbReference>
<proteinExistence type="predicted"/>
<keyword evidence="3 5" id="KW-1133">Transmembrane helix</keyword>
<dbReference type="InterPro" id="IPR013766">
    <property type="entry name" value="Thioredoxin_domain"/>
</dbReference>
<dbReference type="GO" id="GO:0005783">
    <property type="term" value="C:endoplasmic reticulum"/>
    <property type="evidence" value="ECO:0007669"/>
    <property type="project" value="TreeGrafter"/>
</dbReference>
<evidence type="ECO:0000256" key="3">
    <source>
        <dbReference type="ARBA" id="ARBA00022989"/>
    </source>
</evidence>
<dbReference type="GO" id="GO:0016020">
    <property type="term" value="C:membrane"/>
    <property type="evidence" value="ECO:0007669"/>
    <property type="project" value="UniProtKB-SubCell"/>
</dbReference>
<dbReference type="PANTHER" id="PTHR46426">
    <property type="entry name" value="PROTEIN DISULFIDE-ISOMERASE TMX3"/>
    <property type="match status" value="1"/>
</dbReference>
<dbReference type="AlphaFoldDB" id="A0A6C0BTZ4"/>
<reference evidence="7" key="1">
    <citation type="journal article" date="2020" name="Nature">
        <title>Giant virus diversity and host interactions through global metagenomics.</title>
        <authorList>
            <person name="Schulz F."/>
            <person name="Roux S."/>
            <person name="Paez-Espino D."/>
            <person name="Jungbluth S."/>
            <person name="Walsh D.A."/>
            <person name="Denef V.J."/>
            <person name="McMahon K.D."/>
            <person name="Konstantinidis K.T."/>
            <person name="Eloe-Fadrosh E.A."/>
            <person name="Kyrpides N.C."/>
            <person name="Woyke T."/>
        </authorList>
    </citation>
    <scope>NUCLEOTIDE SEQUENCE</scope>
    <source>
        <strain evidence="7">GVMAG-M-3300018868-6</strain>
    </source>
</reference>
<protein>
    <recommendedName>
        <fullName evidence="6">Thioredoxin domain-containing protein</fullName>
    </recommendedName>
</protein>
<name>A0A6C0BTZ4_9ZZZZ</name>
<keyword evidence="2 5" id="KW-0812">Transmembrane</keyword>
<evidence type="ECO:0000256" key="4">
    <source>
        <dbReference type="ARBA" id="ARBA00023136"/>
    </source>
</evidence>
<dbReference type="PANTHER" id="PTHR46426:SF1">
    <property type="entry name" value="PROTEIN DISULFIDE-ISOMERASE TMX3"/>
    <property type="match status" value="1"/>
</dbReference>
<dbReference type="SUPFAM" id="SSF52833">
    <property type="entry name" value="Thioredoxin-like"/>
    <property type="match status" value="1"/>
</dbReference>
<evidence type="ECO:0000256" key="1">
    <source>
        <dbReference type="ARBA" id="ARBA00004167"/>
    </source>
</evidence>
<feature type="transmembrane region" description="Helical" evidence="5">
    <location>
        <begin position="12"/>
        <end position="32"/>
    </location>
</feature>
<dbReference type="Pfam" id="PF00085">
    <property type="entry name" value="Thioredoxin"/>
    <property type="match status" value="1"/>
</dbReference>
<evidence type="ECO:0000256" key="2">
    <source>
        <dbReference type="ARBA" id="ARBA00022692"/>
    </source>
</evidence>
<dbReference type="PROSITE" id="PS51352">
    <property type="entry name" value="THIOREDOXIN_2"/>
    <property type="match status" value="1"/>
</dbReference>
<organism evidence="7">
    <name type="scientific">viral metagenome</name>
    <dbReference type="NCBI Taxonomy" id="1070528"/>
    <lineage>
        <taxon>unclassified sequences</taxon>
        <taxon>metagenomes</taxon>
        <taxon>organismal metagenomes</taxon>
    </lineage>
</organism>
<evidence type="ECO:0000256" key="5">
    <source>
        <dbReference type="SAM" id="Phobius"/>
    </source>
</evidence>
<dbReference type="Gene3D" id="3.40.30.10">
    <property type="entry name" value="Glutaredoxin"/>
    <property type="match status" value="1"/>
</dbReference>
<feature type="domain" description="Thioredoxin" evidence="6">
    <location>
        <begin position="21"/>
        <end position="148"/>
    </location>
</feature>
<accession>A0A6C0BTZ4</accession>
<evidence type="ECO:0000259" key="6">
    <source>
        <dbReference type="PROSITE" id="PS51352"/>
    </source>
</evidence>
<comment type="subcellular location">
    <subcellularLocation>
        <location evidence="1">Membrane</location>
        <topology evidence="1">Single-pass membrane protein</topology>
    </subcellularLocation>
</comment>